<gene>
    <name evidence="1" type="ORF">QLH32_02380</name>
</gene>
<dbReference type="Proteomes" id="UP001229836">
    <property type="component" value="Chromosome"/>
</dbReference>
<dbReference type="EMBL" id="CP125669">
    <property type="protein sequence ID" value="WHP06336.1"/>
    <property type="molecule type" value="Genomic_DNA"/>
</dbReference>
<keyword evidence="2" id="KW-1185">Reference proteome</keyword>
<evidence type="ECO:0000313" key="1">
    <source>
        <dbReference type="EMBL" id="WHP06336.1"/>
    </source>
</evidence>
<evidence type="ECO:0000313" key="2">
    <source>
        <dbReference type="Proteomes" id="UP001229836"/>
    </source>
</evidence>
<reference evidence="1 2" key="1">
    <citation type="submission" date="2023-05" db="EMBL/GenBank/DDBJ databases">
        <title>The complete genome of Acinetobacter sp. nov KCTC 92772.</title>
        <authorList>
            <person name="Zhou G."/>
        </authorList>
    </citation>
    <scope>NUCLEOTIDE SEQUENCE [LARGE SCALE GENOMIC DNA]</scope>
    <source>
        <strain evidence="1 2">KCTC 92772</strain>
    </source>
</reference>
<proteinExistence type="predicted"/>
<protein>
    <submittedName>
        <fullName evidence="1">Uncharacterized protein</fullName>
    </submittedName>
</protein>
<organism evidence="1 2">
    <name type="scientific">Acinetobacter corruptisaponis</name>
    <dbReference type="NCBI Taxonomy" id="3045147"/>
    <lineage>
        <taxon>Bacteria</taxon>
        <taxon>Pseudomonadati</taxon>
        <taxon>Pseudomonadota</taxon>
        <taxon>Gammaproteobacteria</taxon>
        <taxon>Moraxellales</taxon>
        <taxon>Moraxellaceae</taxon>
        <taxon>Acinetobacter</taxon>
    </lineage>
</organism>
<dbReference type="RefSeq" id="WP_283267909.1">
    <property type="nucleotide sequence ID" value="NZ_CP125669.1"/>
</dbReference>
<sequence>MISTAEIVVKTIGKESFYVLEKSGTAIHKESGIDTNFAKGLLQTYKEQLQTLEEKVISSQIIDHTNLEYEFKTSYYAIDKLLSLLGNINSESNTLEAMIFQSHIRHQDEHIRLAIEEVLAE</sequence>
<accession>A0ABY8S4S0</accession>
<name>A0ABY8S4S0_9GAMM</name>